<comment type="pathway">
    <text evidence="5">Quinol/quinone metabolism; menaquinone biosynthesis.</text>
</comment>
<dbReference type="EC" id="6.2.1.26" evidence="5"/>
<dbReference type="NCBIfam" id="TIGR01923">
    <property type="entry name" value="menE"/>
    <property type="match status" value="1"/>
</dbReference>
<dbReference type="Pfam" id="PF13193">
    <property type="entry name" value="AMP-binding_C"/>
    <property type="match status" value="1"/>
</dbReference>
<feature type="domain" description="AMP-dependent synthetase/ligase" evidence="6">
    <location>
        <begin position="10"/>
        <end position="354"/>
    </location>
</feature>
<proteinExistence type="inferred from homology"/>
<reference evidence="8 9" key="1">
    <citation type="submission" date="2023-06" db="EMBL/GenBank/DDBJ databases">
        <title>Aquibacillus rhizosphaerae LR5S19.</title>
        <authorList>
            <person name="Sun J.-Q."/>
        </authorList>
    </citation>
    <scope>NUCLEOTIDE SEQUENCE [LARGE SCALE GENOMIC DNA]</scope>
    <source>
        <strain evidence="8 9">LR5S19</strain>
    </source>
</reference>
<dbReference type="PANTHER" id="PTHR43201">
    <property type="entry name" value="ACYL-COA SYNTHETASE"/>
    <property type="match status" value="1"/>
</dbReference>
<comment type="similarity">
    <text evidence="5">Belongs to the ATP-dependent AMP-binding enzyme family. MenE subfamily.</text>
</comment>
<sequence length="491" mass="54117">MVETMQHWLDKQADLSPNRIAIEQPNRESVTFSQLRDKAKSFARKLASQGVKSGNHIAIYATNSIEMITAIHSLSYIGAIAVLLNTRLSNTEVAFQLKDANVSLVLSSENLLEKASLIENSGTSVKSFEQINKLAELDTELKREICLEDLCTIIYTSGTTGLPKGVQHSYGNHWWSAISSALNLGLSDNDRWLVALPLFHVGGLSILMKSIIYGMPVYLLEKFDVDQVHHGIVERNVTIVSVVSIMLVRLIEKLGVQTYPKTLRCMLLGGGPASKSLLEQAKSHGIPVFQTYGMTETSSQIATLSPKDALTRLGSAGKALFPAQLKIVNNAQVSPVNEIGEIFVKGLMVTSGYLNNDKADKMAFQNGWLATGDLGYLDDEGFLYVMDRRKDLIISGGENIYPAEVESVLDSIQGVAEAGVIGSEDDRWGQIPIAFIVKNKKSLDEKEIVDYCLQHLAKFKVPKRVYFVDALPRNASNKLVRHKLINLLPTE</sequence>
<keyword evidence="3 5" id="KW-0547">Nucleotide-binding</keyword>
<dbReference type="Proteomes" id="UP001235343">
    <property type="component" value="Unassembled WGS sequence"/>
</dbReference>
<dbReference type="GO" id="GO:0008756">
    <property type="term" value="F:o-succinylbenzoate-CoA ligase activity"/>
    <property type="evidence" value="ECO:0007669"/>
    <property type="project" value="UniProtKB-EC"/>
</dbReference>
<gene>
    <name evidence="5" type="primary">menE</name>
    <name evidence="8" type="ORF">QQS35_19175</name>
</gene>
<dbReference type="RefSeq" id="WP_285933853.1">
    <property type="nucleotide sequence ID" value="NZ_JASTZU010000059.1"/>
</dbReference>
<evidence type="ECO:0000259" key="6">
    <source>
        <dbReference type="Pfam" id="PF00501"/>
    </source>
</evidence>
<dbReference type="CDD" id="cd05912">
    <property type="entry name" value="OSB_CoA_lg"/>
    <property type="match status" value="1"/>
</dbReference>
<organism evidence="8 9">
    <name type="scientific">Aquibacillus rhizosphaerae</name>
    <dbReference type="NCBI Taxonomy" id="3051431"/>
    <lineage>
        <taxon>Bacteria</taxon>
        <taxon>Bacillati</taxon>
        <taxon>Bacillota</taxon>
        <taxon>Bacilli</taxon>
        <taxon>Bacillales</taxon>
        <taxon>Bacillaceae</taxon>
        <taxon>Aquibacillus</taxon>
    </lineage>
</organism>
<feature type="domain" description="AMP-binding enzyme C-terminal" evidence="7">
    <location>
        <begin position="404"/>
        <end position="478"/>
    </location>
</feature>
<keyword evidence="9" id="KW-1185">Reference proteome</keyword>
<dbReference type="EMBL" id="JASTZU010000059">
    <property type="protein sequence ID" value="MDL4842561.1"/>
    <property type="molecule type" value="Genomic_DNA"/>
</dbReference>
<dbReference type="InterPro" id="IPR000873">
    <property type="entry name" value="AMP-dep_synth/lig_dom"/>
</dbReference>
<dbReference type="InterPro" id="IPR020845">
    <property type="entry name" value="AMP-binding_CS"/>
</dbReference>
<evidence type="ECO:0000256" key="5">
    <source>
        <dbReference type="HAMAP-Rule" id="MF_00731"/>
    </source>
</evidence>
<dbReference type="NCBIfam" id="NF002966">
    <property type="entry name" value="PRK03640.1"/>
    <property type="match status" value="1"/>
</dbReference>
<keyword evidence="4 5" id="KW-0067">ATP-binding</keyword>
<dbReference type="PROSITE" id="PS00455">
    <property type="entry name" value="AMP_BINDING"/>
    <property type="match status" value="1"/>
</dbReference>
<dbReference type="HAMAP" id="MF_00731">
    <property type="entry name" value="MenE"/>
    <property type="match status" value="1"/>
</dbReference>
<dbReference type="InterPro" id="IPR045851">
    <property type="entry name" value="AMP-bd_C_sf"/>
</dbReference>
<dbReference type="Gene3D" id="3.40.50.12780">
    <property type="entry name" value="N-terminal domain of ligase-like"/>
    <property type="match status" value="1"/>
</dbReference>
<dbReference type="SUPFAM" id="SSF56801">
    <property type="entry name" value="Acetyl-CoA synthetase-like"/>
    <property type="match status" value="1"/>
</dbReference>
<evidence type="ECO:0000256" key="4">
    <source>
        <dbReference type="ARBA" id="ARBA00022840"/>
    </source>
</evidence>
<accession>A0ABT7L9M0</accession>
<evidence type="ECO:0000313" key="8">
    <source>
        <dbReference type="EMBL" id="MDL4842561.1"/>
    </source>
</evidence>
<name>A0ABT7L9M0_9BACI</name>
<dbReference type="InterPro" id="IPR042099">
    <property type="entry name" value="ANL_N_sf"/>
</dbReference>
<dbReference type="Gene3D" id="3.30.300.30">
    <property type="match status" value="1"/>
</dbReference>
<comment type="caution">
    <text evidence="8">The sequence shown here is derived from an EMBL/GenBank/DDBJ whole genome shotgun (WGS) entry which is preliminary data.</text>
</comment>
<protein>
    <recommendedName>
        <fullName evidence="5">2-succinylbenzoate--CoA ligase</fullName>
        <ecNumber evidence="5">6.2.1.26</ecNumber>
    </recommendedName>
    <alternativeName>
        <fullName evidence="5">o-succinylbenzoyl-CoA synthetase</fullName>
        <shortName evidence="5">OSB-CoA synthetase</shortName>
    </alternativeName>
</protein>
<keyword evidence="2 5" id="KW-0436">Ligase</keyword>
<comment type="catalytic activity">
    <reaction evidence="5">
        <text>2-succinylbenzoate + ATP + CoA = 2-succinylbenzoyl-CoA + AMP + diphosphate</text>
        <dbReference type="Rhea" id="RHEA:17009"/>
        <dbReference type="ChEBI" id="CHEBI:18325"/>
        <dbReference type="ChEBI" id="CHEBI:30616"/>
        <dbReference type="ChEBI" id="CHEBI:33019"/>
        <dbReference type="ChEBI" id="CHEBI:57287"/>
        <dbReference type="ChEBI" id="CHEBI:57364"/>
        <dbReference type="ChEBI" id="CHEBI:456215"/>
        <dbReference type="EC" id="6.2.1.26"/>
    </reaction>
</comment>
<evidence type="ECO:0000259" key="7">
    <source>
        <dbReference type="Pfam" id="PF13193"/>
    </source>
</evidence>
<keyword evidence="1 5" id="KW-0474">Menaquinone biosynthesis</keyword>
<evidence type="ECO:0000313" key="9">
    <source>
        <dbReference type="Proteomes" id="UP001235343"/>
    </source>
</evidence>
<comment type="pathway">
    <text evidence="5">Quinol/quinone metabolism; 1,4-dihydroxy-2-naphthoate biosynthesis; 1,4-dihydroxy-2-naphthoate from chorismate: step 5/7.</text>
</comment>
<dbReference type="InterPro" id="IPR010192">
    <property type="entry name" value="MenE"/>
</dbReference>
<comment type="function">
    <text evidence="5">Converts 2-succinylbenzoate (OSB) to 2-succinylbenzoyl-CoA (OSB-CoA).</text>
</comment>
<evidence type="ECO:0000256" key="1">
    <source>
        <dbReference type="ARBA" id="ARBA00022428"/>
    </source>
</evidence>
<dbReference type="InterPro" id="IPR025110">
    <property type="entry name" value="AMP-bd_C"/>
</dbReference>
<dbReference type="PANTHER" id="PTHR43201:SF5">
    <property type="entry name" value="MEDIUM-CHAIN ACYL-COA LIGASE ACSF2, MITOCHONDRIAL"/>
    <property type="match status" value="1"/>
</dbReference>
<evidence type="ECO:0000256" key="3">
    <source>
        <dbReference type="ARBA" id="ARBA00022741"/>
    </source>
</evidence>
<dbReference type="Pfam" id="PF00501">
    <property type="entry name" value="AMP-binding"/>
    <property type="match status" value="1"/>
</dbReference>
<evidence type="ECO:0000256" key="2">
    <source>
        <dbReference type="ARBA" id="ARBA00022598"/>
    </source>
</evidence>